<dbReference type="GO" id="GO:0043328">
    <property type="term" value="P:protein transport to vacuole involved in ubiquitin-dependent protein catabolic process via the multivesicular body sorting pathway"/>
    <property type="evidence" value="ECO:0007669"/>
    <property type="project" value="TreeGrafter"/>
</dbReference>
<protein>
    <submittedName>
        <fullName evidence="1">Uncharacterized protein</fullName>
    </submittedName>
</protein>
<feature type="non-terminal residue" evidence="1">
    <location>
        <position position="1"/>
    </location>
</feature>
<evidence type="ECO:0000313" key="1">
    <source>
        <dbReference type="EMBL" id="CAF4841634.1"/>
    </source>
</evidence>
<name>A0A821RGM6_9BILA</name>
<dbReference type="EMBL" id="CAJOBP010058220">
    <property type="protein sequence ID" value="CAF4841634.1"/>
    <property type="molecule type" value="Genomic_DNA"/>
</dbReference>
<accession>A0A821RGM6</accession>
<dbReference type="AlphaFoldDB" id="A0A821RGM6"/>
<dbReference type="Gene3D" id="1.20.120.560">
    <property type="entry name" value="alix/aip1 in complex with the ypdl late domain"/>
    <property type="match status" value="1"/>
</dbReference>
<evidence type="ECO:0000313" key="2">
    <source>
        <dbReference type="Proteomes" id="UP000663873"/>
    </source>
</evidence>
<proteinExistence type="predicted"/>
<dbReference type="Proteomes" id="UP000663873">
    <property type="component" value="Unassembled WGS sequence"/>
</dbReference>
<comment type="caution">
    <text evidence="1">The sequence shown here is derived from an EMBL/GenBank/DDBJ whole genome shotgun (WGS) entry which is preliminary data.</text>
</comment>
<dbReference type="PANTHER" id="PTHR23030">
    <property type="entry name" value="PCD6 INTERACTING PROTEIN-RELATED"/>
    <property type="match status" value="1"/>
</dbReference>
<dbReference type="GO" id="GO:0005768">
    <property type="term" value="C:endosome"/>
    <property type="evidence" value="ECO:0007669"/>
    <property type="project" value="TreeGrafter"/>
</dbReference>
<keyword evidence="2" id="KW-1185">Reference proteome</keyword>
<sequence>AIVAKSQAFDCHDPDVSGPDIFQKLIPMAIHLVVSEYSEEKAKLLREIVELTDNKSQELE</sequence>
<gene>
    <name evidence="1" type="ORF">UJA718_LOCUS43080</name>
</gene>
<organism evidence="1 2">
    <name type="scientific">Rotaria socialis</name>
    <dbReference type="NCBI Taxonomy" id="392032"/>
    <lineage>
        <taxon>Eukaryota</taxon>
        <taxon>Metazoa</taxon>
        <taxon>Spiralia</taxon>
        <taxon>Gnathifera</taxon>
        <taxon>Rotifera</taxon>
        <taxon>Eurotatoria</taxon>
        <taxon>Bdelloidea</taxon>
        <taxon>Philodinida</taxon>
        <taxon>Philodinidae</taxon>
        <taxon>Rotaria</taxon>
    </lineage>
</organism>
<reference evidence="1" key="1">
    <citation type="submission" date="2021-02" db="EMBL/GenBank/DDBJ databases">
        <authorList>
            <person name="Nowell W R."/>
        </authorList>
    </citation>
    <scope>NUCLEOTIDE SEQUENCE</scope>
</reference>
<dbReference type="PANTHER" id="PTHR23030:SF30">
    <property type="entry name" value="TYROSINE-PROTEIN PHOSPHATASE NON-RECEPTOR TYPE 23"/>
    <property type="match status" value="1"/>
</dbReference>